<feature type="transmembrane region" description="Helical" evidence="6">
    <location>
        <begin position="64"/>
        <end position="86"/>
    </location>
</feature>
<evidence type="ECO:0000256" key="5">
    <source>
        <dbReference type="ARBA" id="ARBA00023012"/>
    </source>
</evidence>
<dbReference type="Proteomes" id="UP000286716">
    <property type="component" value="Unassembled WGS sequence"/>
</dbReference>
<dbReference type="RefSeq" id="WP_020642526.1">
    <property type="nucleotide sequence ID" value="NZ_QHHU01000075.1"/>
</dbReference>
<keyword evidence="6" id="KW-0472">Membrane</keyword>
<dbReference type="EMBL" id="QHHU01000075">
    <property type="protein sequence ID" value="RSM37051.1"/>
    <property type="molecule type" value="Genomic_DNA"/>
</dbReference>
<dbReference type="PANTHER" id="PTHR24421">
    <property type="entry name" value="NITRATE/NITRITE SENSOR PROTEIN NARX-RELATED"/>
    <property type="match status" value="1"/>
</dbReference>
<proteinExistence type="predicted"/>
<name>A0A428W1T4_AMYBA</name>
<feature type="transmembrane region" description="Helical" evidence="6">
    <location>
        <begin position="167"/>
        <end position="189"/>
    </location>
</feature>
<dbReference type="InterPro" id="IPR036890">
    <property type="entry name" value="HATPase_C_sf"/>
</dbReference>
<dbReference type="InterPro" id="IPR003594">
    <property type="entry name" value="HATPase_dom"/>
</dbReference>
<evidence type="ECO:0000256" key="2">
    <source>
        <dbReference type="ARBA" id="ARBA00012438"/>
    </source>
</evidence>
<dbReference type="Gene3D" id="3.30.565.10">
    <property type="entry name" value="Histidine kinase-like ATPase, C-terminal domain"/>
    <property type="match status" value="1"/>
</dbReference>
<dbReference type="GO" id="GO:0004673">
    <property type="term" value="F:protein histidine kinase activity"/>
    <property type="evidence" value="ECO:0007669"/>
    <property type="project" value="UniProtKB-EC"/>
</dbReference>
<comment type="catalytic activity">
    <reaction evidence="1">
        <text>ATP + protein L-histidine = ADP + protein N-phospho-L-histidine.</text>
        <dbReference type="EC" id="2.7.13.3"/>
    </reaction>
</comment>
<reference evidence="8 9" key="1">
    <citation type="submission" date="2018-05" db="EMBL/GenBank/DDBJ databases">
        <title>Evolution of GPA BGCs.</title>
        <authorList>
            <person name="Waglechner N."/>
            <person name="Wright G.D."/>
        </authorList>
    </citation>
    <scope>NUCLEOTIDE SEQUENCE [LARGE SCALE GENOMIC DNA]</scope>
    <source>
        <strain evidence="8 9">DSM 5908</strain>
    </source>
</reference>
<keyword evidence="9" id="KW-1185">Reference proteome</keyword>
<keyword evidence="4" id="KW-0418">Kinase</keyword>
<evidence type="ECO:0000313" key="9">
    <source>
        <dbReference type="Proteomes" id="UP000286716"/>
    </source>
</evidence>
<keyword evidence="6" id="KW-0812">Transmembrane</keyword>
<accession>A0A428W1T4</accession>
<keyword evidence="8" id="KW-0547">Nucleotide-binding</keyword>
<dbReference type="EC" id="2.7.13.3" evidence="2"/>
<evidence type="ECO:0000256" key="4">
    <source>
        <dbReference type="ARBA" id="ARBA00022777"/>
    </source>
</evidence>
<organism evidence="8 9">
    <name type="scientific">Amycolatopsis balhimycina DSM 5908</name>
    <dbReference type="NCBI Taxonomy" id="1081091"/>
    <lineage>
        <taxon>Bacteria</taxon>
        <taxon>Bacillati</taxon>
        <taxon>Actinomycetota</taxon>
        <taxon>Actinomycetes</taxon>
        <taxon>Pseudonocardiales</taxon>
        <taxon>Pseudonocardiaceae</taxon>
        <taxon>Amycolatopsis</taxon>
    </lineage>
</organism>
<feature type="domain" description="Histidine kinase/HSP90-like ATPase" evidence="7">
    <location>
        <begin position="349"/>
        <end position="438"/>
    </location>
</feature>
<keyword evidence="8" id="KW-0067">ATP-binding</keyword>
<evidence type="ECO:0000313" key="8">
    <source>
        <dbReference type="EMBL" id="RSM37051.1"/>
    </source>
</evidence>
<evidence type="ECO:0000256" key="1">
    <source>
        <dbReference type="ARBA" id="ARBA00000085"/>
    </source>
</evidence>
<dbReference type="InterPro" id="IPR050482">
    <property type="entry name" value="Sensor_HK_TwoCompSys"/>
</dbReference>
<dbReference type="CDD" id="cd16917">
    <property type="entry name" value="HATPase_UhpB-NarQ-NarX-like"/>
    <property type="match status" value="1"/>
</dbReference>
<dbReference type="GO" id="GO:0000160">
    <property type="term" value="P:phosphorelay signal transduction system"/>
    <property type="evidence" value="ECO:0007669"/>
    <property type="project" value="UniProtKB-KW"/>
</dbReference>
<evidence type="ECO:0000256" key="3">
    <source>
        <dbReference type="ARBA" id="ARBA00022679"/>
    </source>
</evidence>
<evidence type="ECO:0000259" key="7">
    <source>
        <dbReference type="Pfam" id="PF02518"/>
    </source>
</evidence>
<sequence>MAGGGSFLVALLKRGAPAIASATSELPDEIADPAPMHALRRISRMSGPIDPTERDTLLLRATRYVVLIPLGFRLLAVPGQFGVFVFQHGVTGLVPVGVFTLLSVLLNLVGFRWMFRSAPFRGRDAGKLLAVDLVFTVLSPLVLALTVPVEAYFDALAVSSAHLFGEVGLLTLALGVPTGLVFGLAAFPLRMLANWLNTGRFHLGPALSTFSALLVEMFLATAALLLTGLGTRLALAYGTRNGRLAERAQQHRMLHDTVLQTLEAMALSDTPNATSNAEERLVEMQRLARAQAMEIRQTIESAASERAEAGARPLGEKLATLAAEMARDGLRAQLVVAELDDDTLSEVRQIAIRDAVREAMRNTMKHSGTDRVVVRVEERDGGIAVITRDHGSGFSAADHPAGFGISESITARLAEVGGTSLVESGLAGGGTRVTLWVPF</sequence>
<dbReference type="GO" id="GO:0005524">
    <property type="term" value="F:ATP binding"/>
    <property type="evidence" value="ECO:0007669"/>
    <property type="project" value="UniProtKB-KW"/>
</dbReference>
<keyword evidence="6" id="KW-1133">Transmembrane helix</keyword>
<comment type="caution">
    <text evidence="8">The sequence shown here is derived from an EMBL/GenBank/DDBJ whole genome shotgun (WGS) entry which is preliminary data.</text>
</comment>
<keyword evidence="3" id="KW-0808">Transferase</keyword>
<dbReference type="PANTHER" id="PTHR24421:SF10">
    <property type="entry name" value="NITRATE_NITRITE SENSOR PROTEIN NARQ"/>
    <property type="match status" value="1"/>
</dbReference>
<protein>
    <recommendedName>
        <fullName evidence="2">histidine kinase</fullName>
        <ecNumber evidence="2">2.7.13.3</ecNumber>
    </recommendedName>
</protein>
<evidence type="ECO:0000256" key="6">
    <source>
        <dbReference type="SAM" id="Phobius"/>
    </source>
</evidence>
<gene>
    <name evidence="8" type="ORF">DMA12_38265</name>
</gene>
<dbReference type="AlphaFoldDB" id="A0A428W1T4"/>
<dbReference type="Pfam" id="PF02518">
    <property type="entry name" value="HATPase_c"/>
    <property type="match status" value="1"/>
</dbReference>
<dbReference type="SUPFAM" id="SSF55874">
    <property type="entry name" value="ATPase domain of HSP90 chaperone/DNA topoisomerase II/histidine kinase"/>
    <property type="match status" value="1"/>
</dbReference>
<dbReference type="OrthoDB" id="3534981at2"/>
<keyword evidence="5" id="KW-0902">Two-component regulatory system</keyword>
<feature type="transmembrane region" description="Helical" evidence="6">
    <location>
        <begin position="201"/>
        <end position="226"/>
    </location>
</feature>
<feature type="transmembrane region" description="Helical" evidence="6">
    <location>
        <begin position="127"/>
        <end position="147"/>
    </location>
</feature>
<feature type="transmembrane region" description="Helical" evidence="6">
    <location>
        <begin position="92"/>
        <end position="115"/>
    </location>
</feature>